<dbReference type="eggNOG" id="COG2963">
    <property type="taxonomic scope" value="Bacteria"/>
</dbReference>
<dbReference type="PATRIC" id="fig|1028801.3.peg.5972"/>
<name>A0A068TJC7_NEOGA</name>
<protein>
    <recommendedName>
        <fullName evidence="5">Transcriptional regulator</fullName>
    </recommendedName>
</protein>
<feature type="compositionally biased region" description="Low complexity" evidence="2">
    <location>
        <begin position="121"/>
        <end position="141"/>
    </location>
</feature>
<keyword evidence="3" id="KW-0614">Plasmid</keyword>
<sequence>MKKVQRSFAVEYRSGRRKLNSNPNSIWGDMDLKSVAQDLRDEAMPFMSSTPQTRSSEMLVPAEQQAAVLLTLPNEQETNASALQETIMADDIDTISDADTPAVAAPAPKKERKPRAKKAALETASAAVSAQPAAASNAVAAKPKRGRKAKSDEGAPSAKRAPVKRAPKVVQVAATPSTAVVDEFADLLQLEEENQRLRKQLAEKLRAENADLRKRLNLG</sequence>
<organism evidence="3 4">
    <name type="scientific">Neorhizobium galegae bv. officinalis bv. officinalis str. HAMBI 1141</name>
    <dbReference type="NCBI Taxonomy" id="1028801"/>
    <lineage>
        <taxon>Bacteria</taxon>
        <taxon>Pseudomonadati</taxon>
        <taxon>Pseudomonadota</taxon>
        <taxon>Alphaproteobacteria</taxon>
        <taxon>Hyphomicrobiales</taxon>
        <taxon>Rhizobiaceae</taxon>
        <taxon>Rhizobium/Agrobacterium group</taxon>
        <taxon>Neorhizobium</taxon>
    </lineage>
</organism>
<dbReference type="RefSeq" id="WP_040125503.1">
    <property type="nucleotide sequence ID" value="NZ_HG938356.1"/>
</dbReference>
<evidence type="ECO:0000256" key="2">
    <source>
        <dbReference type="SAM" id="MobiDB-lite"/>
    </source>
</evidence>
<gene>
    <name evidence="3" type="ORF">RG1141_PA13490</name>
</gene>
<evidence type="ECO:0000256" key="1">
    <source>
        <dbReference type="SAM" id="Coils"/>
    </source>
</evidence>
<evidence type="ECO:0000313" key="4">
    <source>
        <dbReference type="Proteomes" id="UP000028186"/>
    </source>
</evidence>
<dbReference type="HOGENOM" id="CLU_106261_0_0_5"/>
<keyword evidence="1" id="KW-0175">Coiled coil</keyword>
<dbReference type="Proteomes" id="UP000028186">
    <property type="component" value="Plasmid pHAMBI1141a"/>
</dbReference>
<dbReference type="EMBL" id="HG938356">
    <property type="protein sequence ID" value="CDN58181.1"/>
    <property type="molecule type" value="Genomic_DNA"/>
</dbReference>
<accession>A0A068TJC7</accession>
<feature type="compositionally biased region" description="Low complexity" evidence="2">
    <location>
        <begin position="98"/>
        <end position="107"/>
    </location>
</feature>
<evidence type="ECO:0000313" key="3">
    <source>
        <dbReference type="EMBL" id="CDN58181.1"/>
    </source>
</evidence>
<feature type="coiled-coil region" evidence="1">
    <location>
        <begin position="180"/>
        <end position="210"/>
    </location>
</feature>
<feature type="region of interest" description="Disordered" evidence="2">
    <location>
        <begin position="98"/>
        <end position="170"/>
    </location>
</feature>
<geneLocation type="plasmid" evidence="4">
    <name>II</name>
</geneLocation>
<evidence type="ECO:0008006" key="5">
    <source>
        <dbReference type="Google" id="ProtNLM"/>
    </source>
</evidence>
<dbReference type="AlphaFoldDB" id="A0A068TJC7"/>
<proteinExistence type="predicted"/>
<reference evidence="4" key="1">
    <citation type="journal article" date="2014" name="BMC Genomics">
        <title>Genome sequencing of two Neorhizobium galegae strains reveals a noeT gene responsible for the unusual acetylation of the nodulation factors.</title>
        <authorList>
            <person name="Osterman J."/>
            <person name="Marsh J."/>
            <person name="Laine P.K."/>
            <person name="Zeng Z."/>
            <person name="Alatalo E."/>
            <person name="Sullivan J.T."/>
            <person name="Young J.P."/>
            <person name="Thomas-Oates J."/>
            <person name="Paulin L."/>
            <person name="Lindstrom K."/>
        </authorList>
    </citation>
    <scope>NUCLEOTIDE SEQUENCE [LARGE SCALE GENOMIC DNA]</scope>
    <source>
        <strain evidence="4">HAMBI 1141</strain>
        <plasmid evidence="4">II</plasmid>
    </source>
</reference>
<dbReference type="KEGG" id="ngl:RG1141_PA13490"/>